<evidence type="ECO:0000313" key="5">
    <source>
        <dbReference type="EMBL" id="MDR7151957.1"/>
    </source>
</evidence>
<keyword evidence="2 3" id="KW-0418">Kinase</keyword>
<dbReference type="InterPro" id="IPR003836">
    <property type="entry name" value="Glucokinase"/>
</dbReference>
<dbReference type="Gene3D" id="3.30.420.40">
    <property type="match status" value="1"/>
</dbReference>
<dbReference type="Pfam" id="PF02685">
    <property type="entry name" value="Glucokinase"/>
    <property type="match status" value="1"/>
</dbReference>
<feature type="binding site" evidence="3">
    <location>
        <begin position="24"/>
        <end position="29"/>
    </location>
    <ligand>
        <name>ATP</name>
        <dbReference type="ChEBI" id="CHEBI:30616"/>
    </ligand>
</feature>
<evidence type="ECO:0000313" key="6">
    <source>
        <dbReference type="Proteomes" id="UP001265700"/>
    </source>
</evidence>
<comment type="catalytic activity">
    <reaction evidence="3">
        <text>D-glucose + ATP = D-glucose 6-phosphate + ADP + H(+)</text>
        <dbReference type="Rhea" id="RHEA:17825"/>
        <dbReference type="ChEBI" id="CHEBI:4167"/>
        <dbReference type="ChEBI" id="CHEBI:15378"/>
        <dbReference type="ChEBI" id="CHEBI:30616"/>
        <dbReference type="ChEBI" id="CHEBI:61548"/>
        <dbReference type="ChEBI" id="CHEBI:456216"/>
        <dbReference type="EC" id="2.7.1.2"/>
    </reaction>
</comment>
<keyword evidence="3" id="KW-0324">Glycolysis</keyword>
<gene>
    <name evidence="3" type="primary">glk</name>
    <name evidence="5" type="ORF">J2W49_003933</name>
</gene>
<comment type="similarity">
    <text evidence="3 4">Belongs to the bacterial glucokinase family.</text>
</comment>
<evidence type="ECO:0000256" key="2">
    <source>
        <dbReference type="ARBA" id="ARBA00022777"/>
    </source>
</evidence>
<keyword evidence="3" id="KW-0067">ATP-binding</keyword>
<keyword evidence="3" id="KW-0963">Cytoplasm</keyword>
<dbReference type="PANTHER" id="PTHR47690">
    <property type="entry name" value="GLUCOKINASE"/>
    <property type="match status" value="1"/>
</dbReference>
<protein>
    <recommendedName>
        <fullName evidence="3">Glucokinase</fullName>
        <ecNumber evidence="3">2.7.1.2</ecNumber>
    </recommendedName>
    <alternativeName>
        <fullName evidence="3">Glucose kinase</fullName>
    </alternativeName>
</protein>
<comment type="caution">
    <text evidence="5">The sequence shown here is derived from an EMBL/GenBank/DDBJ whole genome shotgun (WGS) entry which is preliminary data.</text>
</comment>
<keyword evidence="6" id="KW-1185">Reference proteome</keyword>
<dbReference type="NCBIfam" id="TIGR00749">
    <property type="entry name" value="glk"/>
    <property type="match status" value="1"/>
</dbReference>
<reference evidence="5 6" key="1">
    <citation type="submission" date="2023-07" db="EMBL/GenBank/DDBJ databases">
        <title>Sorghum-associated microbial communities from plants grown in Nebraska, USA.</title>
        <authorList>
            <person name="Schachtman D."/>
        </authorList>
    </citation>
    <scope>NUCLEOTIDE SEQUENCE [LARGE SCALE GENOMIC DNA]</scope>
    <source>
        <strain evidence="5 6">4249</strain>
    </source>
</reference>
<dbReference type="GO" id="GO:0004340">
    <property type="term" value="F:glucokinase activity"/>
    <property type="evidence" value="ECO:0007669"/>
    <property type="project" value="UniProtKB-EC"/>
</dbReference>
<comment type="subcellular location">
    <subcellularLocation>
        <location evidence="3">Cytoplasm</location>
    </subcellularLocation>
</comment>
<name>A0ABU1WSE5_9BURK</name>
<dbReference type="SUPFAM" id="SSF53067">
    <property type="entry name" value="Actin-like ATPase domain"/>
    <property type="match status" value="1"/>
</dbReference>
<dbReference type="Gene3D" id="3.40.367.20">
    <property type="match status" value="1"/>
</dbReference>
<dbReference type="CDD" id="cd24008">
    <property type="entry name" value="ASKHA_NBD_GLK"/>
    <property type="match status" value="1"/>
</dbReference>
<dbReference type="RefSeq" id="WP_310320238.1">
    <property type="nucleotide sequence ID" value="NZ_JAVDWU010000009.1"/>
</dbReference>
<evidence type="ECO:0000256" key="4">
    <source>
        <dbReference type="RuleBase" id="RU004046"/>
    </source>
</evidence>
<dbReference type="InterPro" id="IPR043129">
    <property type="entry name" value="ATPase_NBD"/>
</dbReference>
<dbReference type="HAMAP" id="MF_00524">
    <property type="entry name" value="Glucokinase"/>
    <property type="match status" value="1"/>
</dbReference>
<evidence type="ECO:0000256" key="1">
    <source>
        <dbReference type="ARBA" id="ARBA00022679"/>
    </source>
</evidence>
<keyword evidence="1 3" id="KW-0808">Transferase</keyword>
<dbReference type="EMBL" id="JAVDWU010000009">
    <property type="protein sequence ID" value="MDR7151957.1"/>
    <property type="molecule type" value="Genomic_DNA"/>
</dbReference>
<organism evidence="5 6">
    <name type="scientific">Hydrogenophaga palleronii</name>
    <dbReference type="NCBI Taxonomy" id="65655"/>
    <lineage>
        <taxon>Bacteria</taxon>
        <taxon>Pseudomonadati</taxon>
        <taxon>Pseudomonadota</taxon>
        <taxon>Betaproteobacteria</taxon>
        <taxon>Burkholderiales</taxon>
        <taxon>Comamonadaceae</taxon>
        <taxon>Hydrogenophaga</taxon>
    </lineage>
</organism>
<keyword evidence="3" id="KW-0547">Nucleotide-binding</keyword>
<dbReference type="PANTHER" id="PTHR47690:SF1">
    <property type="entry name" value="GLUCOKINASE"/>
    <property type="match status" value="1"/>
</dbReference>
<dbReference type="Proteomes" id="UP001265700">
    <property type="component" value="Unassembled WGS sequence"/>
</dbReference>
<sequence length="337" mass="35280">MSSASPPVSPQEPRPPLVNARLLADVGGTNARFAWQGGPGAPITDVRVIPAAEHPRLQDAMHTYLQGLGRGTPQAVAIAIANPITGDQVRMTNHHWSFSQSEVKAEFGFETWRLLNDFTALALALPDLPAEELVQVGGGSAKAGMAIGLVGAGTGLGVSGLLPDGRGGWVPLEGEGGHVTLPASTPRERVVMDGLVRRYGHASAERVTSGQGLLDTFSLLCEADGVTMGSVVDAADVTEAALEAGQPQALEALNIFCALLGSVAGNLALTLGARGGVYIGGGIVPRLGEWFHTSPFRERFETKGRFQGYLQAIPVWVITSRQSPALMGAARALDERR</sequence>
<dbReference type="EC" id="2.7.1.2" evidence="3"/>
<proteinExistence type="inferred from homology"/>
<accession>A0ABU1WSE5</accession>
<dbReference type="InterPro" id="IPR050201">
    <property type="entry name" value="Bacterial_glucokinase"/>
</dbReference>
<evidence type="ECO:0000256" key="3">
    <source>
        <dbReference type="HAMAP-Rule" id="MF_00524"/>
    </source>
</evidence>